<dbReference type="EMBL" id="CP035704">
    <property type="protein sequence ID" value="QBB70620.1"/>
    <property type="molecule type" value="Genomic_DNA"/>
</dbReference>
<feature type="signal peptide" evidence="1">
    <location>
        <begin position="1"/>
        <end position="25"/>
    </location>
</feature>
<organism evidence="2 3">
    <name type="scientific">Pseudolysobacter antarcticus</name>
    <dbReference type="NCBI Taxonomy" id="2511995"/>
    <lineage>
        <taxon>Bacteria</taxon>
        <taxon>Pseudomonadati</taxon>
        <taxon>Pseudomonadota</taxon>
        <taxon>Gammaproteobacteria</taxon>
        <taxon>Lysobacterales</taxon>
        <taxon>Rhodanobacteraceae</taxon>
        <taxon>Pseudolysobacter</taxon>
    </lineage>
</organism>
<evidence type="ECO:0000313" key="3">
    <source>
        <dbReference type="Proteomes" id="UP000291562"/>
    </source>
</evidence>
<dbReference type="Proteomes" id="UP000291562">
    <property type="component" value="Chromosome"/>
</dbReference>
<reference evidence="2 3" key="1">
    <citation type="submission" date="2019-01" db="EMBL/GenBank/DDBJ databases">
        <title>Pseudolysobacter antarctica gen. nov., sp. nov., isolated from Fildes Peninsula, Antarctica.</title>
        <authorList>
            <person name="Wei Z."/>
            <person name="Peng F."/>
        </authorList>
    </citation>
    <scope>NUCLEOTIDE SEQUENCE [LARGE SCALE GENOMIC DNA]</scope>
    <source>
        <strain evidence="2 3">AQ6-296</strain>
    </source>
</reference>
<gene>
    <name evidence="2" type="ORF">ELE36_09715</name>
</gene>
<dbReference type="AlphaFoldDB" id="A0A411HJP4"/>
<proteinExistence type="predicted"/>
<evidence type="ECO:0000256" key="1">
    <source>
        <dbReference type="SAM" id="SignalP"/>
    </source>
</evidence>
<evidence type="ECO:0000313" key="2">
    <source>
        <dbReference type="EMBL" id="QBB70620.1"/>
    </source>
</evidence>
<sequence>MSQLPRLFSCLLAASAATLASSAGAIDLISHNGFSACWDQSITKDQFLEAARSSIDGTTACVAAQSGNSPAPFSFCDTNACAGGQQGCPVTLHASTTPAGDFGAGSFSGAGSLNDISIPLAVFQVPCTLTITGITLGYGWNNTLQPDGNNGQYAGDLPGASATFNNYTIGGNCQGSVNSLFGATAAVAAQNAVANAIKPLLTAATVSESVCPLQ</sequence>
<keyword evidence="3" id="KW-1185">Reference proteome</keyword>
<accession>A0A411HJP4</accession>
<feature type="chain" id="PRO_5019455880" evidence="1">
    <location>
        <begin position="26"/>
        <end position="214"/>
    </location>
</feature>
<name>A0A411HJP4_9GAMM</name>
<dbReference type="RefSeq" id="WP_129832877.1">
    <property type="nucleotide sequence ID" value="NZ_CP035704.1"/>
</dbReference>
<dbReference type="KEGG" id="xbc:ELE36_09715"/>
<protein>
    <submittedName>
        <fullName evidence="2">Uncharacterized protein</fullName>
    </submittedName>
</protein>
<keyword evidence="1" id="KW-0732">Signal</keyword>